<feature type="signal peptide" evidence="2">
    <location>
        <begin position="1"/>
        <end position="26"/>
    </location>
</feature>
<organism evidence="4 5">
    <name type="scientific">Niastella yeongjuensis</name>
    <dbReference type="NCBI Taxonomy" id="354355"/>
    <lineage>
        <taxon>Bacteria</taxon>
        <taxon>Pseudomonadati</taxon>
        <taxon>Bacteroidota</taxon>
        <taxon>Chitinophagia</taxon>
        <taxon>Chitinophagales</taxon>
        <taxon>Chitinophagaceae</taxon>
        <taxon>Niastella</taxon>
    </lineage>
</organism>
<dbReference type="GO" id="GO:0046872">
    <property type="term" value="F:metal ion binding"/>
    <property type="evidence" value="ECO:0007669"/>
    <property type="project" value="InterPro"/>
</dbReference>
<gene>
    <name evidence="4" type="ORF">A4H97_25535</name>
</gene>
<dbReference type="Pfam" id="PF16656">
    <property type="entry name" value="Pur_ac_phosph_N"/>
    <property type="match status" value="1"/>
</dbReference>
<dbReference type="InterPro" id="IPR008963">
    <property type="entry name" value="Purple_acid_Pase-like_N"/>
</dbReference>
<dbReference type="InterPro" id="IPR015914">
    <property type="entry name" value="PAPs_N"/>
</dbReference>
<name>A0A1V9F130_9BACT</name>
<feature type="chain" id="PRO_5010707760" evidence="2">
    <location>
        <begin position="27"/>
        <end position="534"/>
    </location>
</feature>
<dbReference type="SUPFAM" id="SSF49363">
    <property type="entry name" value="Purple acid phosphatase, N-terminal domain"/>
    <property type="match status" value="1"/>
</dbReference>
<dbReference type="PROSITE" id="PS50853">
    <property type="entry name" value="FN3"/>
    <property type="match status" value="1"/>
</dbReference>
<evidence type="ECO:0000313" key="5">
    <source>
        <dbReference type="Proteomes" id="UP000192610"/>
    </source>
</evidence>
<evidence type="ECO:0000256" key="2">
    <source>
        <dbReference type="SAM" id="SignalP"/>
    </source>
</evidence>
<comment type="caution">
    <text evidence="4">The sequence shown here is derived from an EMBL/GenBank/DDBJ whole genome shotgun (WGS) entry which is preliminary data.</text>
</comment>
<dbReference type="AlphaFoldDB" id="A0A1V9F130"/>
<reference evidence="5" key="1">
    <citation type="submission" date="2016-04" db="EMBL/GenBank/DDBJ databases">
        <authorList>
            <person name="Chen L."/>
            <person name="Zhuang W."/>
            <person name="Wang G."/>
        </authorList>
    </citation>
    <scope>NUCLEOTIDE SEQUENCE [LARGE SCALE GENOMIC DNA]</scope>
    <source>
        <strain evidence="5">17621</strain>
    </source>
</reference>
<sequence length="534" mass="59166">MPFLSLNVKAGMLCACIMLAGFHINAQGDNNRLVKKDPAGKINVAPQLIRGPYLQVATTNSIVIRWRTDAFARSRVRYGAAPARLDMTAADSALTTEHQVKLTGLTPNTRYFYSIGGMKDVLQGDSSNYFYTLPVPGTEGVYRIGAFGDCGNNSVNQRNVRNAFIKYLGDQYLNAWILLGDNSYPDGADAELQAKFFNIYKDDLLKKYPLFPAPGNHDYHDIEFSAEVAQRTHEVAYYQNFSMPQEGEAGGVPSHTKAFYSYDIGNVHFLSLDSYGKEGGDFRMYDTLGPQVQWVKKDLEANRNKQWVVAYWHHPPYTMGSHNSDGVGELAKIRQNFIQILERYGVDLVLCGHSHDYERSSLMKGHYGPEASFNAAEHNLSNSSGRYDGAGNCPYIKQSGSNQGTVYVVSGSAGQLGGRSAGFPHNAMQYANDSVGGASIIEVRGNRLDLKWICSDGVIRDQFTMMKDVNKTTRVQAKKGELVTLTASFVGDYRWNKSKESTRSITVKAGGGKTNYEVRDAYSCVKDVFEVVTQ</sequence>
<accession>A0A1V9F130</accession>
<proteinExistence type="predicted"/>
<evidence type="ECO:0000313" key="4">
    <source>
        <dbReference type="EMBL" id="OQP51984.1"/>
    </source>
</evidence>
<dbReference type="EMBL" id="LVXG01000009">
    <property type="protein sequence ID" value="OQP51984.1"/>
    <property type="molecule type" value="Genomic_DNA"/>
</dbReference>
<dbReference type="Proteomes" id="UP000192610">
    <property type="component" value="Unassembled WGS sequence"/>
</dbReference>
<evidence type="ECO:0000259" key="3">
    <source>
        <dbReference type="PROSITE" id="PS50853"/>
    </source>
</evidence>
<dbReference type="InterPro" id="IPR039331">
    <property type="entry name" value="PAPs-like"/>
</dbReference>
<protein>
    <submittedName>
        <fullName evidence="4">Metallophosphoesterase</fullName>
    </submittedName>
</protein>
<evidence type="ECO:0000256" key="1">
    <source>
        <dbReference type="ARBA" id="ARBA00022729"/>
    </source>
</evidence>
<dbReference type="InterPro" id="IPR004843">
    <property type="entry name" value="Calcineurin-like_PHP"/>
</dbReference>
<dbReference type="Pfam" id="PF00149">
    <property type="entry name" value="Metallophos"/>
    <property type="match status" value="1"/>
</dbReference>
<dbReference type="GO" id="GO:0003993">
    <property type="term" value="F:acid phosphatase activity"/>
    <property type="evidence" value="ECO:0007669"/>
    <property type="project" value="InterPro"/>
</dbReference>
<dbReference type="Gene3D" id="2.60.40.380">
    <property type="entry name" value="Purple acid phosphatase-like, N-terminal"/>
    <property type="match status" value="1"/>
</dbReference>
<dbReference type="SUPFAM" id="SSF56300">
    <property type="entry name" value="Metallo-dependent phosphatases"/>
    <property type="match status" value="1"/>
</dbReference>
<dbReference type="STRING" id="354355.SAMN05660816_05450"/>
<dbReference type="InterPro" id="IPR003961">
    <property type="entry name" value="FN3_dom"/>
</dbReference>
<dbReference type="RefSeq" id="WP_242673015.1">
    <property type="nucleotide sequence ID" value="NZ_FOCZ01000013.1"/>
</dbReference>
<keyword evidence="1 2" id="KW-0732">Signal</keyword>
<dbReference type="PANTHER" id="PTHR22953:SF153">
    <property type="entry name" value="PURPLE ACID PHOSPHATASE"/>
    <property type="match status" value="1"/>
</dbReference>
<dbReference type="InterPro" id="IPR029052">
    <property type="entry name" value="Metallo-depent_PP-like"/>
</dbReference>
<feature type="domain" description="Fibronectin type-III" evidence="3">
    <location>
        <begin position="45"/>
        <end position="138"/>
    </location>
</feature>
<keyword evidence="5" id="KW-1185">Reference proteome</keyword>
<dbReference type="PANTHER" id="PTHR22953">
    <property type="entry name" value="ACID PHOSPHATASE RELATED"/>
    <property type="match status" value="1"/>
</dbReference>
<dbReference type="Gene3D" id="3.60.21.10">
    <property type="match status" value="1"/>
</dbReference>
<dbReference type="CDD" id="cd00063">
    <property type="entry name" value="FN3"/>
    <property type="match status" value="1"/>
</dbReference>